<dbReference type="Gene3D" id="3.90.70.10">
    <property type="entry name" value="Cysteine proteinases"/>
    <property type="match status" value="1"/>
</dbReference>
<comment type="caution">
    <text evidence="1">The sequence shown here is derived from an EMBL/GenBank/DDBJ whole genome shotgun (WGS) entry which is preliminary data.</text>
</comment>
<gene>
    <name evidence="1" type="ORF">JL111_19490</name>
</gene>
<organism evidence="1 2">
    <name type="scientific">Paracoccus aerius</name>
    <dbReference type="NCBI Taxonomy" id="1915382"/>
    <lineage>
        <taxon>Bacteria</taxon>
        <taxon>Pseudomonadati</taxon>
        <taxon>Pseudomonadota</taxon>
        <taxon>Alphaproteobacteria</taxon>
        <taxon>Rhodobacterales</taxon>
        <taxon>Paracoccaceae</taxon>
        <taxon>Paracoccus</taxon>
    </lineage>
</organism>
<protein>
    <submittedName>
        <fullName evidence="1">C1 family peptidase</fullName>
    </submittedName>
</protein>
<dbReference type="CDD" id="cd02619">
    <property type="entry name" value="Peptidase_C1"/>
    <property type="match status" value="1"/>
</dbReference>
<evidence type="ECO:0000313" key="1">
    <source>
        <dbReference type="EMBL" id="MBL3675654.1"/>
    </source>
</evidence>
<keyword evidence="2" id="KW-1185">Reference proteome</keyword>
<accession>A0ABS1SC27</accession>
<sequence>MDGQRMIDIDPRLQAYLVHGVDRDWVDNRDQFFSAPLSILRGNIDPPYCAFPAINEPPVFGLRNQGPTGRCVGYALANLIDIQRRIQAAEGRPIPPQARISADMLYHMARFHDRYEQREDGRLSLSSEVQSGGGVRTLRSVIKGFYHHGACPDSDEVLAGAWPSLTDDKDDEPKFLTIEQAKAARDVSLGAYYRLRPVLNDYHAALNDARAVLVSANMTSSWFLPETDGRIPWSEDLLADKGAHAFVLVGYNQEGFLVLNSWGNAWGGFGGRPGIRLWTYRDWAQNVVDAWVLRLGVPAPQVFDLTVGEQGQSRFYGPVQAGSLPCHELLGHYLHLDDGCYVERSAYPSDDRITARTLDLLRERARTGRSQSGKHLHRGVVLWFPGSLEPLEQAFRLAVARKKWLEEQDLYAISVFWCNDFAQHATEVLAGVFLDCEAKAGQGAAHLAELIEERAQGLGRAFWRDIEGAARRSAEGIGADQQGPALKVVREVFRQAVDHHRQVHVVAEGAGALLLDSLLERLAADFPGGIEALARLTTTAALVLPAILVRPHNRLAGRASAAPRLLPFLDQVNRNWQAVSKPQVLLKDDIPSLHGPRRAGKVSGVGRPPGRILLPNAGLERRLHVGSYNRSVLHLVARSFMGHFGSHERPEPPVLLGMAAAKRLLQGAGGSAVTEIHAPAKAPLGQGPVDQLTLSLHPDIEAALLADIRDHAAQLT</sequence>
<proteinExistence type="predicted"/>
<dbReference type="Proteomes" id="UP000644749">
    <property type="component" value="Unassembled WGS sequence"/>
</dbReference>
<name>A0ABS1SC27_9RHOB</name>
<dbReference type="RefSeq" id="WP_202380342.1">
    <property type="nucleotide sequence ID" value="NZ_JAESHT010000037.1"/>
</dbReference>
<dbReference type="SUPFAM" id="SSF54001">
    <property type="entry name" value="Cysteine proteinases"/>
    <property type="match status" value="1"/>
</dbReference>
<dbReference type="EMBL" id="JAESHT010000037">
    <property type="protein sequence ID" value="MBL3675654.1"/>
    <property type="molecule type" value="Genomic_DNA"/>
</dbReference>
<evidence type="ECO:0000313" key="2">
    <source>
        <dbReference type="Proteomes" id="UP000644749"/>
    </source>
</evidence>
<reference evidence="1 2" key="1">
    <citation type="submission" date="2021-01" db="EMBL/GenBank/DDBJ databases">
        <title>011410 draft genome.</title>
        <authorList>
            <person name="Lang L."/>
        </authorList>
    </citation>
    <scope>NUCLEOTIDE SEQUENCE [LARGE SCALE GENOMIC DNA]</scope>
    <source>
        <strain evidence="1 2">KCTC 42845</strain>
    </source>
</reference>
<dbReference type="InterPro" id="IPR038765">
    <property type="entry name" value="Papain-like_cys_pep_sf"/>
</dbReference>